<protein>
    <submittedName>
        <fullName evidence="1">Uncharacterized protein</fullName>
    </submittedName>
</protein>
<comment type="caution">
    <text evidence="1">The sequence shown here is derived from an EMBL/GenBank/DDBJ whole genome shotgun (WGS) entry which is preliminary data.</text>
</comment>
<reference evidence="1 2" key="1">
    <citation type="submission" date="2017-04" db="EMBL/GenBank/DDBJ databases">
        <title>Draft genome sequence of Tuber borchii Vittad., a whitish edible truffle.</title>
        <authorList>
            <consortium name="DOE Joint Genome Institute"/>
            <person name="Murat C."/>
            <person name="Kuo A."/>
            <person name="Barry K.W."/>
            <person name="Clum A."/>
            <person name="Dockter R.B."/>
            <person name="Fauchery L."/>
            <person name="Iotti M."/>
            <person name="Kohler A."/>
            <person name="Labutti K."/>
            <person name="Lindquist E.A."/>
            <person name="Lipzen A."/>
            <person name="Ohm R.A."/>
            <person name="Wang M."/>
            <person name="Grigoriev I.V."/>
            <person name="Zambonelli A."/>
            <person name="Martin F.M."/>
        </authorList>
    </citation>
    <scope>NUCLEOTIDE SEQUENCE [LARGE SCALE GENOMIC DNA]</scope>
    <source>
        <strain evidence="1 2">Tbo3840</strain>
    </source>
</reference>
<evidence type="ECO:0000313" key="2">
    <source>
        <dbReference type="Proteomes" id="UP000244722"/>
    </source>
</evidence>
<dbReference type="Proteomes" id="UP000244722">
    <property type="component" value="Unassembled WGS sequence"/>
</dbReference>
<evidence type="ECO:0000313" key="1">
    <source>
        <dbReference type="EMBL" id="PUU80342.1"/>
    </source>
</evidence>
<dbReference type="EMBL" id="NESQ01000067">
    <property type="protein sequence ID" value="PUU80342.1"/>
    <property type="molecule type" value="Genomic_DNA"/>
</dbReference>
<sequence length="174" mass="19592">MIPLPDLPFTWRCPIFFVSNFYSERQKKEEGGREDLIGGGKYDTVPKEQDGVGWGCCSPYYTAQLPPVLLLLHSGSLAPCCTSKFDISNGTRLITSGLKSIRVTKSVLRNRAYCRPLFLFISFSKPGGYCTSTAPYAVAPAAEILLLYTTEGERRYKWKIPPWRSKALCFFLWG</sequence>
<gene>
    <name evidence="1" type="ORF">B9Z19DRAFT_737129</name>
</gene>
<proteinExistence type="predicted"/>
<dbReference type="AlphaFoldDB" id="A0A2T6ZXX4"/>
<accession>A0A2T6ZXX4</accession>
<organism evidence="1 2">
    <name type="scientific">Tuber borchii</name>
    <name type="common">White truffle</name>
    <dbReference type="NCBI Taxonomy" id="42251"/>
    <lineage>
        <taxon>Eukaryota</taxon>
        <taxon>Fungi</taxon>
        <taxon>Dikarya</taxon>
        <taxon>Ascomycota</taxon>
        <taxon>Pezizomycotina</taxon>
        <taxon>Pezizomycetes</taxon>
        <taxon>Pezizales</taxon>
        <taxon>Tuberaceae</taxon>
        <taxon>Tuber</taxon>
    </lineage>
</organism>
<keyword evidence="2" id="KW-1185">Reference proteome</keyword>
<name>A0A2T6ZXX4_TUBBO</name>